<dbReference type="Pfam" id="PF02260">
    <property type="entry name" value="FATC"/>
    <property type="match status" value="1"/>
</dbReference>
<dbReference type="EMBL" id="KB310993">
    <property type="protein sequence ID" value="ELT90265.1"/>
    <property type="molecule type" value="Genomic_DNA"/>
</dbReference>
<feature type="non-terminal residue" evidence="2">
    <location>
        <position position="1"/>
    </location>
</feature>
<accession>R7TGN2</accession>
<dbReference type="OrthoDB" id="431717at2759"/>
<reference evidence="2 4" key="2">
    <citation type="journal article" date="2013" name="Nature">
        <title>Insights into bilaterian evolution from three spiralian genomes.</title>
        <authorList>
            <person name="Simakov O."/>
            <person name="Marletaz F."/>
            <person name="Cho S.J."/>
            <person name="Edsinger-Gonzales E."/>
            <person name="Havlak P."/>
            <person name="Hellsten U."/>
            <person name="Kuo D.H."/>
            <person name="Larsson T."/>
            <person name="Lv J."/>
            <person name="Arendt D."/>
            <person name="Savage R."/>
            <person name="Osoegawa K."/>
            <person name="de Jong P."/>
            <person name="Grimwood J."/>
            <person name="Chapman J.A."/>
            <person name="Shapiro H."/>
            <person name="Aerts A."/>
            <person name="Otillar R.P."/>
            <person name="Terry A.Y."/>
            <person name="Boore J.L."/>
            <person name="Grigoriev I.V."/>
            <person name="Lindberg D.R."/>
            <person name="Seaver E.C."/>
            <person name="Weisblat D.A."/>
            <person name="Putnam N.H."/>
            <person name="Rokhsar D.S."/>
        </authorList>
    </citation>
    <scope>NUCLEOTIDE SEQUENCE</scope>
    <source>
        <strain evidence="2 4">I ESC-2004</strain>
    </source>
</reference>
<gene>
    <name evidence="2" type="ORF">CAPTEDRAFT_124053</name>
</gene>
<reference evidence="4" key="1">
    <citation type="submission" date="2012-12" db="EMBL/GenBank/DDBJ databases">
        <authorList>
            <person name="Hellsten U."/>
            <person name="Grimwood J."/>
            <person name="Chapman J.A."/>
            <person name="Shapiro H."/>
            <person name="Aerts A."/>
            <person name="Otillar R.P."/>
            <person name="Terry A.Y."/>
            <person name="Boore J.L."/>
            <person name="Simakov O."/>
            <person name="Marletaz F."/>
            <person name="Cho S.-J."/>
            <person name="Edsinger-Gonzales E."/>
            <person name="Havlak P."/>
            <person name="Kuo D.-H."/>
            <person name="Larsson T."/>
            <person name="Lv J."/>
            <person name="Arendt D."/>
            <person name="Savage R."/>
            <person name="Osoegawa K."/>
            <person name="de Jong P."/>
            <person name="Lindberg D.R."/>
            <person name="Seaver E.C."/>
            <person name="Weisblat D.A."/>
            <person name="Putnam N.H."/>
            <person name="Grigoriev I.V."/>
            <person name="Rokhsar D.S."/>
        </authorList>
    </citation>
    <scope>NUCLEOTIDE SEQUENCE</scope>
    <source>
        <strain evidence="4">I ESC-2004</strain>
    </source>
</reference>
<sequence length="49" mass="5307">VLMGDKQADIRARLPADGLSSEEQVAALLNLATDPNILGRTFAGWEPWV</sequence>
<dbReference type="AlphaFoldDB" id="R7TGN2"/>
<dbReference type="InterPro" id="IPR003152">
    <property type="entry name" value="FATC_dom"/>
</dbReference>
<evidence type="ECO:0000313" key="4">
    <source>
        <dbReference type="Proteomes" id="UP000014760"/>
    </source>
</evidence>
<dbReference type="PROSITE" id="PS51190">
    <property type="entry name" value="FATC"/>
    <property type="match status" value="1"/>
</dbReference>
<evidence type="ECO:0000313" key="3">
    <source>
        <dbReference type="EnsemblMetazoa" id="CapteP124053"/>
    </source>
</evidence>
<dbReference type="EnsemblMetazoa" id="CapteT124053">
    <property type="protein sequence ID" value="CapteP124053"/>
    <property type="gene ID" value="CapteG124053"/>
</dbReference>
<organism evidence="2">
    <name type="scientific">Capitella teleta</name>
    <name type="common">Polychaete worm</name>
    <dbReference type="NCBI Taxonomy" id="283909"/>
    <lineage>
        <taxon>Eukaryota</taxon>
        <taxon>Metazoa</taxon>
        <taxon>Spiralia</taxon>
        <taxon>Lophotrochozoa</taxon>
        <taxon>Annelida</taxon>
        <taxon>Polychaeta</taxon>
        <taxon>Sedentaria</taxon>
        <taxon>Scolecida</taxon>
        <taxon>Capitellidae</taxon>
        <taxon>Capitella</taxon>
    </lineage>
</organism>
<dbReference type="HOGENOM" id="CLU_3147429_0_0_1"/>
<evidence type="ECO:0000313" key="2">
    <source>
        <dbReference type="EMBL" id="ELT90265.1"/>
    </source>
</evidence>
<name>R7TGN2_CAPTE</name>
<dbReference type="EMBL" id="AMQN01003116">
    <property type="status" value="NOT_ANNOTATED_CDS"/>
    <property type="molecule type" value="Genomic_DNA"/>
</dbReference>
<dbReference type="STRING" id="283909.R7TGN2"/>
<evidence type="ECO:0000259" key="1">
    <source>
        <dbReference type="PROSITE" id="PS51190"/>
    </source>
</evidence>
<feature type="domain" description="FATC" evidence="1">
    <location>
        <begin position="17"/>
        <end position="49"/>
    </location>
</feature>
<dbReference type="SMART" id="SM01343">
    <property type="entry name" value="FATC"/>
    <property type="match status" value="1"/>
</dbReference>
<dbReference type="Proteomes" id="UP000014760">
    <property type="component" value="Unassembled WGS sequence"/>
</dbReference>
<protein>
    <recommendedName>
        <fullName evidence="1">FATC domain-containing protein</fullName>
    </recommendedName>
</protein>
<proteinExistence type="predicted"/>
<reference evidence="3" key="3">
    <citation type="submission" date="2015-06" db="UniProtKB">
        <authorList>
            <consortium name="EnsemblMetazoa"/>
        </authorList>
    </citation>
    <scope>IDENTIFICATION</scope>
</reference>
<keyword evidence="4" id="KW-1185">Reference proteome</keyword>